<dbReference type="PROSITE" id="PS51201">
    <property type="entry name" value="RCK_N"/>
    <property type="match status" value="2"/>
</dbReference>
<name>A0ABU9VV49_9CLOT</name>
<organism evidence="5 6">
    <name type="scientific">Anoxynatronum sibiricum</name>
    <dbReference type="NCBI Taxonomy" id="210623"/>
    <lineage>
        <taxon>Bacteria</taxon>
        <taxon>Bacillati</taxon>
        <taxon>Bacillota</taxon>
        <taxon>Clostridia</taxon>
        <taxon>Eubacteriales</taxon>
        <taxon>Clostridiaceae</taxon>
        <taxon>Anoxynatronum</taxon>
    </lineage>
</organism>
<keyword evidence="2" id="KW-0812">Transmembrane</keyword>
<dbReference type="Gene3D" id="3.30.70.1450">
    <property type="entry name" value="Regulator of K+ conductance, C-terminal domain"/>
    <property type="match status" value="2"/>
</dbReference>
<proteinExistence type="predicted"/>
<comment type="caution">
    <text evidence="5">The sequence shown here is derived from an EMBL/GenBank/DDBJ whole genome shotgun (WGS) entry which is preliminary data.</text>
</comment>
<feature type="domain" description="RCK N-terminal" evidence="3">
    <location>
        <begin position="115"/>
        <end position="230"/>
    </location>
</feature>
<keyword evidence="2" id="KW-0472">Membrane</keyword>
<evidence type="ECO:0000256" key="2">
    <source>
        <dbReference type="SAM" id="Phobius"/>
    </source>
</evidence>
<dbReference type="InterPro" id="IPR013099">
    <property type="entry name" value="K_chnl_dom"/>
</dbReference>
<sequence>MKLDNRRIQRIVQRMMLLILIMFVSSVFLTRYLYQTFEGKSITYFQSILFVVQTYTTTGYGELLPFETGMMNLYASLQMILGTGLILIGLATAAAAWMQSHFQELPATKVSAKLKDHMIICGYSPLADSLLDELIIQQMPYVIVEKRHGTVRELMQQGLNVIQGDPSEQQMLEAAGIRQARALIASSTDDTNVHIVLEARSLSSLPILVAVENELQQEALELAGATEIVAPKRILGEELARVATSSLGKELVADIDQLGDLLVMEFPIGMYCQYANQTLQQSRIRENTGTTILGLWENGVFRFVDSPHMVLSEESMVVVLGTREQLQQLDDSLSSHLYSPGDNRHRFVVAGYGDVAKRTVELLSKQGNEVRLIVNQPVPAHSHVSGDMTSRAVLLEAGIDKAGTYIISAPTDEQAIFSTLMARKINPRLRIYVRANSHTNVKKLYRAGADFVLSVSKISGNIISRLLTTGPGDVIPDVDIQFFQHQVGEELDLTTIQEATILKSSGCMIIAIKKEGTILQNPPAATLLCTGDILVLLAQGDGREKFKRAVQSAREPA</sequence>
<dbReference type="SUPFAM" id="SSF81324">
    <property type="entry name" value="Voltage-gated potassium channels"/>
    <property type="match status" value="1"/>
</dbReference>
<evidence type="ECO:0000259" key="3">
    <source>
        <dbReference type="PROSITE" id="PS51201"/>
    </source>
</evidence>
<dbReference type="InterPro" id="IPR006037">
    <property type="entry name" value="RCK_C"/>
</dbReference>
<feature type="domain" description="RCK C-terminal" evidence="4">
    <location>
        <begin position="250"/>
        <end position="335"/>
    </location>
</feature>
<dbReference type="PROSITE" id="PS51202">
    <property type="entry name" value="RCK_C"/>
    <property type="match status" value="1"/>
</dbReference>
<evidence type="ECO:0000259" key="4">
    <source>
        <dbReference type="PROSITE" id="PS51202"/>
    </source>
</evidence>
<dbReference type="PANTHER" id="PTHR43833:SF13">
    <property type="entry name" value="POTASSIUM CHANNEL PROTEIN 2-RELATED"/>
    <property type="match status" value="1"/>
</dbReference>
<dbReference type="Gene3D" id="1.10.287.70">
    <property type="match status" value="1"/>
</dbReference>
<comment type="subcellular location">
    <subcellularLocation>
        <location evidence="1">Cell membrane</location>
        <topology evidence="1">Multi-pass membrane protein</topology>
    </subcellularLocation>
</comment>
<protein>
    <submittedName>
        <fullName evidence="5">NAD-binding protein</fullName>
    </submittedName>
</protein>
<feature type="domain" description="RCK N-terminal" evidence="3">
    <location>
        <begin position="314"/>
        <end position="453"/>
    </location>
</feature>
<dbReference type="Pfam" id="PF02254">
    <property type="entry name" value="TrkA_N"/>
    <property type="match status" value="2"/>
</dbReference>
<feature type="transmembrane region" description="Helical" evidence="2">
    <location>
        <begin position="42"/>
        <end position="61"/>
    </location>
</feature>
<keyword evidence="6" id="KW-1185">Reference proteome</keyword>
<keyword evidence="2" id="KW-1133">Transmembrane helix</keyword>
<dbReference type="SUPFAM" id="SSF116726">
    <property type="entry name" value="TrkA C-terminal domain-like"/>
    <property type="match status" value="2"/>
</dbReference>
<accession>A0ABU9VV49</accession>
<evidence type="ECO:0000313" key="6">
    <source>
        <dbReference type="Proteomes" id="UP001407405"/>
    </source>
</evidence>
<dbReference type="Proteomes" id="UP001407405">
    <property type="component" value="Unassembled WGS sequence"/>
</dbReference>
<evidence type="ECO:0000256" key="1">
    <source>
        <dbReference type="ARBA" id="ARBA00004651"/>
    </source>
</evidence>
<feature type="transmembrane region" description="Helical" evidence="2">
    <location>
        <begin position="73"/>
        <end position="98"/>
    </location>
</feature>
<dbReference type="InterPro" id="IPR036291">
    <property type="entry name" value="NAD(P)-bd_dom_sf"/>
</dbReference>
<dbReference type="InterPro" id="IPR003148">
    <property type="entry name" value="RCK_N"/>
</dbReference>
<evidence type="ECO:0000313" key="5">
    <source>
        <dbReference type="EMBL" id="MEN1760979.1"/>
    </source>
</evidence>
<dbReference type="RefSeq" id="WP_343186295.1">
    <property type="nucleotide sequence ID" value="NZ_JBCITM010000010.1"/>
</dbReference>
<dbReference type="InterPro" id="IPR050721">
    <property type="entry name" value="Trk_Ktr_HKT_K-transport"/>
</dbReference>
<dbReference type="Pfam" id="PF07885">
    <property type="entry name" value="Ion_trans_2"/>
    <property type="match status" value="1"/>
</dbReference>
<dbReference type="SUPFAM" id="SSF51735">
    <property type="entry name" value="NAD(P)-binding Rossmann-fold domains"/>
    <property type="match status" value="2"/>
</dbReference>
<reference evidence="5 6" key="1">
    <citation type="submission" date="2024-04" db="EMBL/GenBank/DDBJ databases">
        <title>Genome sequencing and metabolic network reconstruction of aminoacids and betaine degradation by Anoxynatronum sibiricum.</title>
        <authorList>
            <person name="Detkova E.N."/>
            <person name="Boltjanskaja Y.V."/>
            <person name="Mardanov A.V."/>
            <person name="Kevbrin V."/>
        </authorList>
    </citation>
    <scope>NUCLEOTIDE SEQUENCE [LARGE SCALE GENOMIC DNA]</scope>
    <source>
        <strain evidence="5 6">Z-7981</strain>
    </source>
</reference>
<gene>
    <name evidence="5" type="ORF">AAIG11_10860</name>
</gene>
<feature type="transmembrane region" description="Helical" evidence="2">
    <location>
        <begin position="12"/>
        <end position="30"/>
    </location>
</feature>
<dbReference type="Gene3D" id="3.40.50.720">
    <property type="entry name" value="NAD(P)-binding Rossmann-like Domain"/>
    <property type="match status" value="2"/>
</dbReference>
<dbReference type="InterPro" id="IPR036721">
    <property type="entry name" value="RCK_C_sf"/>
</dbReference>
<dbReference type="EMBL" id="JBCITM010000010">
    <property type="protein sequence ID" value="MEN1760979.1"/>
    <property type="molecule type" value="Genomic_DNA"/>
</dbReference>
<dbReference type="PANTHER" id="PTHR43833">
    <property type="entry name" value="POTASSIUM CHANNEL PROTEIN 2-RELATED-RELATED"/>
    <property type="match status" value="1"/>
</dbReference>